<evidence type="ECO:0000256" key="1">
    <source>
        <dbReference type="ARBA" id="ARBA00001936"/>
    </source>
</evidence>
<keyword evidence="9" id="KW-0464">Manganese</keyword>
<dbReference type="SUPFAM" id="SSF142877">
    <property type="entry name" value="EndoU-like"/>
    <property type="match status" value="1"/>
</dbReference>
<dbReference type="InterPro" id="IPR039787">
    <property type="entry name" value="ENDOU"/>
</dbReference>
<dbReference type="GO" id="GO:0004521">
    <property type="term" value="F:RNA endonuclease activity"/>
    <property type="evidence" value="ECO:0007669"/>
    <property type="project" value="InterPro"/>
</dbReference>
<sequence length="328" mass="37277">MAILVIYTELLLGTAIAHTRQRSACNRQEPFTKRLHTASCTQDDAAAVSQSESRPTEAELESLSAACARLWDLDSNRLVPGRDYVLDVGGGKKAYWSDDKAAEPLFKHVEPNVFDLPTFRAFYDLLDNYNRECGVEEVVTRQEREENGHFLDVICETSVMKYAHIWLAMNGQASPDLKQFKRELHNLWFKLYRRSSSFDSSGFEHVFVGEVKHGKVTGFHNWIQLFLEEQRGNIDYKGFIFPRRRGQEPDENSQIMTIQFAWGAELKSVSSTLIGVSPEFEIALYTMCFLSGNEDNFIELAGYDVCIKCHSIGWGMIGSSYPIVVDEA</sequence>
<keyword evidence="5" id="KW-0479">Metal-binding</keyword>
<keyword evidence="10" id="KW-0456">Lyase</keyword>
<dbReference type="EMBL" id="LGRX02017361">
    <property type="protein sequence ID" value="KAK3260870.1"/>
    <property type="molecule type" value="Genomic_DNA"/>
</dbReference>
<dbReference type="Pfam" id="PF09412">
    <property type="entry name" value="XendoU"/>
    <property type="match status" value="1"/>
</dbReference>
<comment type="caution">
    <text evidence="13">The sequence shown here is derived from an EMBL/GenBank/DDBJ whole genome shotgun (WGS) entry which is preliminary data.</text>
</comment>
<dbReference type="CDD" id="cd21159">
    <property type="entry name" value="XendoU"/>
    <property type="match status" value="1"/>
</dbReference>
<comment type="cofactor">
    <cofactor evidence="1">
        <name>Mn(2+)</name>
        <dbReference type="ChEBI" id="CHEBI:29035"/>
    </cofactor>
</comment>
<feature type="signal peptide" evidence="11">
    <location>
        <begin position="1"/>
        <end position="17"/>
    </location>
</feature>
<dbReference type="GO" id="GO:0046872">
    <property type="term" value="F:metal ion binding"/>
    <property type="evidence" value="ECO:0007669"/>
    <property type="project" value="UniProtKB-KW"/>
</dbReference>
<comment type="subunit">
    <text evidence="3">Monomer.</text>
</comment>
<dbReference type="PANTHER" id="PTHR12439:SF11">
    <property type="entry name" value="URIDYLATE-SPECIFIC ENDORIBONUCLEASE"/>
    <property type="match status" value="1"/>
</dbReference>
<dbReference type="GO" id="GO:0016787">
    <property type="term" value="F:hydrolase activity"/>
    <property type="evidence" value="ECO:0007669"/>
    <property type="project" value="UniProtKB-KW"/>
</dbReference>
<reference evidence="13 14" key="1">
    <citation type="journal article" date="2015" name="Genome Biol. Evol.">
        <title>Comparative Genomics of a Bacterivorous Green Alga Reveals Evolutionary Causalities and Consequences of Phago-Mixotrophic Mode of Nutrition.</title>
        <authorList>
            <person name="Burns J.A."/>
            <person name="Paasch A."/>
            <person name="Narechania A."/>
            <person name="Kim E."/>
        </authorList>
    </citation>
    <scope>NUCLEOTIDE SEQUENCE [LARGE SCALE GENOMIC DNA]</scope>
    <source>
        <strain evidence="13 14">PLY_AMNH</strain>
    </source>
</reference>
<comment type="similarity">
    <text evidence="2">Belongs to the ENDOU family.</text>
</comment>
<keyword evidence="6" id="KW-0255">Endonuclease</keyword>
<evidence type="ECO:0000256" key="7">
    <source>
        <dbReference type="ARBA" id="ARBA00022801"/>
    </source>
</evidence>
<evidence type="ECO:0000256" key="5">
    <source>
        <dbReference type="ARBA" id="ARBA00022723"/>
    </source>
</evidence>
<keyword evidence="7" id="KW-0378">Hydrolase</keyword>
<dbReference type="PROSITE" id="PS51959">
    <property type="entry name" value="ENDOU"/>
    <property type="match status" value="1"/>
</dbReference>
<dbReference type="PANTHER" id="PTHR12439">
    <property type="entry name" value="PLACENTAL PROTEIN 11-RELATED"/>
    <property type="match status" value="1"/>
</dbReference>
<dbReference type="GO" id="GO:0016829">
    <property type="term" value="F:lyase activity"/>
    <property type="evidence" value="ECO:0007669"/>
    <property type="project" value="UniProtKB-KW"/>
</dbReference>
<evidence type="ECO:0000256" key="6">
    <source>
        <dbReference type="ARBA" id="ARBA00022759"/>
    </source>
</evidence>
<protein>
    <recommendedName>
        <fullName evidence="12">EndoU domain-containing protein</fullName>
    </recommendedName>
</protein>
<feature type="chain" id="PRO_5042077320" description="EndoU domain-containing protein" evidence="11">
    <location>
        <begin position="18"/>
        <end position="328"/>
    </location>
</feature>
<keyword evidence="11" id="KW-0732">Signal</keyword>
<evidence type="ECO:0000313" key="14">
    <source>
        <dbReference type="Proteomes" id="UP001190700"/>
    </source>
</evidence>
<keyword evidence="14" id="KW-1185">Reference proteome</keyword>
<dbReference type="AlphaFoldDB" id="A0AAE0KUE1"/>
<dbReference type="InterPro" id="IPR037227">
    <property type="entry name" value="EndoU-like"/>
</dbReference>
<dbReference type="GO" id="GO:0003723">
    <property type="term" value="F:RNA binding"/>
    <property type="evidence" value="ECO:0007669"/>
    <property type="project" value="UniProtKB-KW"/>
</dbReference>
<evidence type="ECO:0000259" key="12">
    <source>
        <dbReference type="PROSITE" id="PS51959"/>
    </source>
</evidence>
<organism evidence="13 14">
    <name type="scientific">Cymbomonas tetramitiformis</name>
    <dbReference type="NCBI Taxonomy" id="36881"/>
    <lineage>
        <taxon>Eukaryota</taxon>
        <taxon>Viridiplantae</taxon>
        <taxon>Chlorophyta</taxon>
        <taxon>Pyramimonadophyceae</taxon>
        <taxon>Pyramimonadales</taxon>
        <taxon>Pyramimonadaceae</taxon>
        <taxon>Cymbomonas</taxon>
    </lineage>
</organism>
<evidence type="ECO:0000256" key="2">
    <source>
        <dbReference type="ARBA" id="ARBA00010168"/>
    </source>
</evidence>
<evidence type="ECO:0000256" key="4">
    <source>
        <dbReference type="ARBA" id="ARBA00022722"/>
    </source>
</evidence>
<evidence type="ECO:0000256" key="11">
    <source>
        <dbReference type="SAM" id="SignalP"/>
    </source>
</evidence>
<accession>A0AAE0KUE1</accession>
<name>A0AAE0KUE1_9CHLO</name>
<evidence type="ECO:0000256" key="8">
    <source>
        <dbReference type="ARBA" id="ARBA00022884"/>
    </source>
</evidence>
<dbReference type="Proteomes" id="UP001190700">
    <property type="component" value="Unassembled WGS sequence"/>
</dbReference>
<evidence type="ECO:0000256" key="3">
    <source>
        <dbReference type="ARBA" id="ARBA00011245"/>
    </source>
</evidence>
<evidence type="ECO:0000256" key="9">
    <source>
        <dbReference type="ARBA" id="ARBA00023211"/>
    </source>
</evidence>
<evidence type="ECO:0000313" key="13">
    <source>
        <dbReference type="EMBL" id="KAK3260870.1"/>
    </source>
</evidence>
<keyword evidence="8" id="KW-0694">RNA-binding</keyword>
<keyword evidence="4" id="KW-0540">Nuclease</keyword>
<feature type="domain" description="EndoU" evidence="12">
    <location>
        <begin position="59"/>
        <end position="326"/>
    </location>
</feature>
<dbReference type="InterPro" id="IPR018998">
    <property type="entry name" value="EndoU_C"/>
</dbReference>
<proteinExistence type="inferred from homology"/>
<gene>
    <name evidence="13" type="ORF">CYMTET_30195</name>
</gene>
<evidence type="ECO:0000256" key="10">
    <source>
        <dbReference type="ARBA" id="ARBA00023239"/>
    </source>
</evidence>